<sequence>MQRAGLSAGQYEQAMRMLPMQLTDVAVSIASGMPIWMVAIQQGGQVRDSFGGIGNAARAVVSTLGPLNLAFGGVAATLGALLLAYQQGQNEAQAYQQALAMTGNAAGTSADQLANMAQAMDEMGGTQRQAAAALTEVAATGKFASDQIQLIAQSAIDMERATGRAVSETVKEFAKLADEPSKAAATLNEQYNFLTGSVYEQIRALEEQGRTTEAAKLATDTYAAAVQQRAAQVEGSLGLLQRGWRSVTSAAAEAWDAMLNVGRPDTLEEQLAAVEERIKTAQSRTGMQASRGASETMSGLEQERTRLLLLKEQRDTEAAWQGELAGINRDSVDSQQKLNAALDRSASNADKLKQRYREIDEQVKAAAETGVIYSEAQIRQLREAAEKQFSDPAPRRQRAFTDDAATRMLQQLREQEASLQAQLAGNDKLTAAQRAQVEWAQQLADLKEKKILTADQKSLLANQGAITAQLAENAALEEQIKARDRLAEQAQWMATLQERVGNRQNAVDIAVQGVGLGDRARQELEQVNAIQREYAKSREELARQQGTANGLPEDQFKTRIDALRAAEEQEIAIIQEGAQRKKEAEADWTNGLSSAWQNYLDEQTSVAAQSEQLFATAFGGMEEALFGFVTTGKLSFQDLQKAFVGTALQMLIRWATAQVSMAALNAFTSMAATPIVGPFAAPAAAATAAASAATFAADIASVAGMAHDGIDSVPREGTWLLDKGERVVDSRTNQDLKQYLSGQQQGAGGMNVVVNNYSNSRVETQRNRSGELEVVIRAVEDRLVGGIAAGDSRLGTVMERSYGMQRQGR</sequence>
<dbReference type="Pfam" id="PF06791">
    <property type="entry name" value="TMP_2"/>
    <property type="match status" value="1"/>
</dbReference>
<dbReference type="Pfam" id="PF09718">
    <property type="entry name" value="Tape_meas_lam_C"/>
    <property type="match status" value="1"/>
</dbReference>
<dbReference type="NCBIfam" id="TIGR01541">
    <property type="entry name" value="tape_meas_lam_C"/>
    <property type="match status" value="1"/>
</dbReference>
<evidence type="ECO:0000259" key="3">
    <source>
        <dbReference type="Pfam" id="PF09718"/>
    </source>
</evidence>
<keyword evidence="1" id="KW-0175">Coiled coil</keyword>
<reference evidence="4 5" key="1">
    <citation type="submission" date="2019-03" db="EMBL/GenBank/DDBJ databases">
        <title>Genomic Encyclopedia of Type Strains, Phase IV (KMG-IV): sequencing the most valuable type-strain genomes for metagenomic binning, comparative biology and taxonomic classification.</title>
        <authorList>
            <person name="Goeker M."/>
        </authorList>
    </citation>
    <scope>NUCLEOTIDE SEQUENCE [LARGE SCALE GENOMIC DNA]</scope>
    <source>
        <strain evidence="4 5">DSM 2286</strain>
    </source>
</reference>
<accession>A0A4R1PH24</accession>
<feature type="domain" description="Bacteriophage tail tape measure N-terminal" evidence="2">
    <location>
        <begin position="1"/>
        <end position="203"/>
    </location>
</feature>
<dbReference type="EMBL" id="SMMU01000029">
    <property type="protein sequence ID" value="TCL26802.1"/>
    <property type="molecule type" value="Genomic_DNA"/>
</dbReference>
<dbReference type="Proteomes" id="UP000295169">
    <property type="component" value="Unassembled WGS sequence"/>
</dbReference>
<evidence type="ECO:0000313" key="4">
    <source>
        <dbReference type="EMBL" id="TCL26802.1"/>
    </source>
</evidence>
<feature type="coiled-coil region" evidence="1">
    <location>
        <begin position="402"/>
        <end position="449"/>
    </location>
</feature>
<evidence type="ECO:0000259" key="2">
    <source>
        <dbReference type="Pfam" id="PF06791"/>
    </source>
</evidence>
<protein>
    <submittedName>
        <fullName evidence="4">Lambda family phage tail tape measure protein</fullName>
    </submittedName>
</protein>
<feature type="domain" description="Bacteriophage tail tape measure C-terminal" evidence="3">
    <location>
        <begin position="587"/>
        <end position="659"/>
    </location>
</feature>
<dbReference type="AlphaFoldDB" id="A0A4R1PH24"/>
<dbReference type="InterPro" id="IPR009628">
    <property type="entry name" value="Phage_tape_measure_N"/>
</dbReference>
<dbReference type="InterPro" id="IPR006431">
    <property type="entry name" value="Phage_tape_meas_C"/>
</dbReference>
<organism evidence="4 5">
    <name type="scientific">Azotobacter chroococcum</name>
    <dbReference type="NCBI Taxonomy" id="353"/>
    <lineage>
        <taxon>Bacteria</taxon>
        <taxon>Pseudomonadati</taxon>
        <taxon>Pseudomonadota</taxon>
        <taxon>Gammaproteobacteria</taxon>
        <taxon>Pseudomonadales</taxon>
        <taxon>Pseudomonadaceae</taxon>
        <taxon>Azotobacter</taxon>
    </lineage>
</organism>
<evidence type="ECO:0000256" key="1">
    <source>
        <dbReference type="SAM" id="Coils"/>
    </source>
</evidence>
<feature type="coiled-coil region" evidence="1">
    <location>
        <begin position="335"/>
        <end position="369"/>
    </location>
</feature>
<evidence type="ECO:0000313" key="5">
    <source>
        <dbReference type="Proteomes" id="UP000295169"/>
    </source>
</evidence>
<comment type="caution">
    <text evidence="4">The sequence shown here is derived from an EMBL/GenBank/DDBJ whole genome shotgun (WGS) entry which is preliminary data.</text>
</comment>
<dbReference type="Pfam" id="PF24622">
    <property type="entry name" value="TMP_4"/>
    <property type="match status" value="1"/>
</dbReference>
<gene>
    <name evidence="4" type="ORF">EV691_1297</name>
</gene>
<feature type="coiled-coil region" evidence="1">
    <location>
        <begin position="520"/>
        <end position="547"/>
    </location>
</feature>
<proteinExistence type="predicted"/>
<name>A0A4R1PH24_9GAMM</name>